<protein>
    <submittedName>
        <fullName evidence="2">Uncharacterized protein</fullName>
    </submittedName>
</protein>
<accession>A0A010QTS8</accession>
<evidence type="ECO:0000313" key="3">
    <source>
        <dbReference type="Proteomes" id="UP000020467"/>
    </source>
</evidence>
<dbReference type="AlphaFoldDB" id="A0A010QTS8"/>
<gene>
    <name evidence="2" type="ORF">CFIO01_00739</name>
</gene>
<dbReference type="eggNOG" id="ENOG502T5RW">
    <property type="taxonomic scope" value="Eukaryota"/>
</dbReference>
<sequence length="72" mass="7656">MHFQSTTLFLAAAIIIQGVSAQFCTGPPSDCNFEDCRINYADPWAICKSKCTPNSGRDAAVSCCSGSLYCPA</sequence>
<keyword evidence="3" id="KW-1185">Reference proteome</keyword>
<name>A0A010QTS8_9PEZI</name>
<feature type="signal peptide" evidence="1">
    <location>
        <begin position="1"/>
        <end position="21"/>
    </location>
</feature>
<comment type="caution">
    <text evidence="2">The sequence shown here is derived from an EMBL/GenBank/DDBJ whole genome shotgun (WGS) entry which is preliminary data.</text>
</comment>
<dbReference type="KEGG" id="cfj:CFIO01_00739"/>
<dbReference type="OrthoDB" id="4789651at2759"/>
<evidence type="ECO:0000256" key="1">
    <source>
        <dbReference type="SAM" id="SignalP"/>
    </source>
</evidence>
<feature type="chain" id="PRO_5001456206" evidence="1">
    <location>
        <begin position="22"/>
        <end position="72"/>
    </location>
</feature>
<dbReference type="HOGENOM" id="CLU_2722063_0_0_1"/>
<evidence type="ECO:0000313" key="2">
    <source>
        <dbReference type="EMBL" id="EXF83597.1"/>
    </source>
</evidence>
<dbReference type="Proteomes" id="UP000020467">
    <property type="component" value="Unassembled WGS sequence"/>
</dbReference>
<reference evidence="2 3" key="1">
    <citation type="submission" date="2014-02" db="EMBL/GenBank/DDBJ databases">
        <title>The genome sequence of Colletotrichum fioriniae PJ7.</title>
        <authorList>
            <person name="Baroncelli R."/>
            <person name="Thon M.R."/>
        </authorList>
    </citation>
    <scope>NUCLEOTIDE SEQUENCE [LARGE SCALE GENOMIC DNA]</scope>
    <source>
        <strain evidence="2 3">PJ7</strain>
    </source>
</reference>
<keyword evidence="1" id="KW-0732">Signal</keyword>
<proteinExistence type="predicted"/>
<organism evidence="2 3">
    <name type="scientific">Colletotrichum fioriniae PJ7</name>
    <dbReference type="NCBI Taxonomy" id="1445577"/>
    <lineage>
        <taxon>Eukaryota</taxon>
        <taxon>Fungi</taxon>
        <taxon>Dikarya</taxon>
        <taxon>Ascomycota</taxon>
        <taxon>Pezizomycotina</taxon>
        <taxon>Sordariomycetes</taxon>
        <taxon>Hypocreomycetidae</taxon>
        <taxon>Glomerellales</taxon>
        <taxon>Glomerellaceae</taxon>
        <taxon>Colletotrichum</taxon>
        <taxon>Colletotrichum acutatum species complex</taxon>
    </lineage>
</organism>
<dbReference type="EMBL" id="JARH01000224">
    <property type="protein sequence ID" value="EXF83597.1"/>
    <property type="molecule type" value="Genomic_DNA"/>
</dbReference>